<dbReference type="PANTHER" id="PTHR43433:SF5">
    <property type="entry name" value="AB HYDROLASE-1 DOMAIN-CONTAINING PROTEIN"/>
    <property type="match status" value="1"/>
</dbReference>
<evidence type="ECO:0000313" key="3">
    <source>
        <dbReference type="Proteomes" id="UP000297245"/>
    </source>
</evidence>
<reference evidence="2 3" key="1">
    <citation type="journal article" date="2019" name="Nat. Ecol. Evol.">
        <title>Megaphylogeny resolves global patterns of mushroom evolution.</title>
        <authorList>
            <person name="Varga T."/>
            <person name="Krizsan K."/>
            <person name="Foldi C."/>
            <person name="Dima B."/>
            <person name="Sanchez-Garcia M."/>
            <person name="Sanchez-Ramirez S."/>
            <person name="Szollosi G.J."/>
            <person name="Szarkandi J.G."/>
            <person name="Papp V."/>
            <person name="Albert L."/>
            <person name="Andreopoulos W."/>
            <person name="Angelini C."/>
            <person name="Antonin V."/>
            <person name="Barry K.W."/>
            <person name="Bougher N.L."/>
            <person name="Buchanan P."/>
            <person name="Buyck B."/>
            <person name="Bense V."/>
            <person name="Catcheside P."/>
            <person name="Chovatia M."/>
            <person name="Cooper J."/>
            <person name="Damon W."/>
            <person name="Desjardin D."/>
            <person name="Finy P."/>
            <person name="Geml J."/>
            <person name="Haridas S."/>
            <person name="Hughes K."/>
            <person name="Justo A."/>
            <person name="Karasinski D."/>
            <person name="Kautmanova I."/>
            <person name="Kiss B."/>
            <person name="Kocsube S."/>
            <person name="Kotiranta H."/>
            <person name="LaButti K.M."/>
            <person name="Lechner B.E."/>
            <person name="Liimatainen K."/>
            <person name="Lipzen A."/>
            <person name="Lukacs Z."/>
            <person name="Mihaltcheva S."/>
            <person name="Morgado L.N."/>
            <person name="Niskanen T."/>
            <person name="Noordeloos M.E."/>
            <person name="Ohm R.A."/>
            <person name="Ortiz-Santana B."/>
            <person name="Ovrebo C."/>
            <person name="Racz N."/>
            <person name="Riley R."/>
            <person name="Savchenko A."/>
            <person name="Shiryaev A."/>
            <person name="Soop K."/>
            <person name="Spirin V."/>
            <person name="Szebenyi C."/>
            <person name="Tomsovsky M."/>
            <person name="Tulloss R.E."/>
            <person name="Uehling J."/>
            <person name="Grigoriev I.V."/>
            <person name="Vagvolgyi C."/>
            <person name="Papp T."/>
            <person name="Martin F.M."/>
            <person name="Miettinen O."/>
            <person name="Hibbett D.S."/>
            <person name="Nagy L.G."/>
        </authorList>
    </citation>
    <scope>NUCLEOTIDE SEQUENCE [LARGE SCALE GENOMIC DNA]</scope>
    <source>
        <strain evidence="2 3">CBS 962.96</strain>
    </source>
</reference>
<gene>
    <name evidence="2" type="ORF">K435DRAFT_380043</name>
</gene>
<dbReference type="EMBL" id="ML179039">
    <property type="protein sequence ID" value="THV07041.1"/>
    <property type="molecule type" value="Genomic_DNA"/>
</dbReference>
<dbReference type="InterPro" id="IPR050471">
    <property type="entry name" value="AB_hydrolase"/>
</dbReference>
<dbReference type="AlphaFoldDB" id="A0A4S8MVJ9"/>
<keyword evidence="3" id="KW-1185">Reference proteome</keyword>
<dbReference type="InterPro" id="IPR029058">
    <property type="entry name" value="AB_hydrolase_fold"/>
</dbReference>
<dbReference type="Pfam" id="PF00561">
    <property type="entry name" value="Abhydrolase_1"/>
    <property type="match status" value="1"/>
</dbReference>
<dbReference type="GO" id="GO:0046503">
    <property type="term" value="P:glycerolipid catabolic process"/>
    <property type="evidence" value="ECO:0007669"/>
    <property type="project" value="TreeGrafter"/>
</dbReference>
<dbReference type="OrthoDB" id="19657at2759"/>
<sequence>MPIVSVQTRSGLVNFNCTISTPTTTDALSIDPNLPTILFMHGPYLPQIAFQSQFSDPLLRKFNLVTFDFRVHGETTGAEIPEGYGQEDVADDVLRLMDTLSLPSCHIMAVSLGTVIALEIAITHPERCLSLLLISPLGLEEAEELKVQHAKIHEYWRSGYPDHASAYANRNRNKLNGHHSSNDIDANEEQNEERVLEEVLKDVFYGCVQMAFSGQKSEMSDACLSIAFTYASRQWSPLHSPSAFDQFRYATLDLYNNRKAFGKSRLSKIRKSCPIRMFTGEADRTETPRSAVVLERQMREVGLEDVGLVEVDGAPHLVSVHHAGVTNSVLHSLVMQHHKATQPSVPIPDAPTPVFSPWTPILRRAGWIPEGEDEEADAGLIMHHQGFSSTSLNTREKVSI</sequence>
<accession>A0A4S8MVJ9</accession>
<dbReference type="InterPro" id="IPR000073">
    <property type="entry name" value="AB_hydrolase_1"/>
</dbReference>
<organism evidence="2 3">
    <name type="scientific">Dendrothele bispora (strain CBS 962.96)</name>
    <dbReference type="NCBI Taxonomy" id="1314807"/>
    <lineage>
        <taxon>Eukaryota</taxon>
        <taxon>Fungi</taxon>
        <taxon>Dikarya</taxon>
        <taxon>Basidiomycota</taxon>
        <taxon>Agaricomycotina</taxon>
        <taxon>Agaricomycetes</taxon>
        <taxon>Agaricomycetidae</taxon>
        <taxon>Agaricales</taxon>
        <taxon>Agaricales incertae sedis</taxon>
        <taxon>Dendrothele</taxon>
    </lineage>
</organism>
<evidence type="ECO:0000313" key="2">
    <source>
        <dbReference type="EMBL" id="THV07041.1"/>
    </source>
</evidence>
<feature type="domain" description="AB hydrolase-1" evidence="1">
    <location>
        <begin position="37"/>
        <end position="182"/>
    </location>
</feature>
<evidence type="ECO:0000259" key="1">
    <source>
        <dbReference type="Pfam" id="PF00561"/>
    </source>
</evidence>
<keyword evidence="2" id="KW-0378">Hydrolase</keyword>
<name>A0A4S8MVJ9_DENBC</name>
<dbReference type="PANTHER" id="PTHR43433">
    <property type="entry name" value="HYDROLASE, ALPHA/BETA FOLD FAMILY PROTEIN"/>
    <property type="match status" value="1"/>
</dbReference>
<proteinExistence type="predicted"/>
<dbReference type="Proteomes" id="UP000297245">
    <property type="component" value="Unassembled WGS sequence"/>
</dbReference>
<protein>
    <submittedName>
        <fullName evidence="2">Alpha/beta-hydrolase</fullName>
    </submittedName>
</protein>
<dbReference type="GO" id="GO:0004806">
    <property type="term" value="F:triacylglycerol lipase activity"/>
    <property type="evidence" value="ECO:0007669"/>
    <property type="project" value="TreeGrafter"/>
</dbReference>
<dbReference type="Gene3D" id="3.40.50.1820">
    <property type="entry name" value="alpha/beta hydrolase"/>
    <property type="match status" value="1"/>
</dbReference>
<dbReference type="SUPFAM" id="SSF53474">
    <property type="entry name" value="alpha/beta-Hydrolases"/>
    <property type="match status" value="1"/>
</dbReference>